<evidence type="ECO:0000313" key="2">
    <source>
        <dbReference type="EMBL" id="QJA83609.1"/>
    </source>
</evidence>
<reference evidence="1" key="1">
    <citation type="submission" date="2020-03" db="EMBL/GenBank/DDBJ databases">
        <title>The deep terrestrial virosphere.</title>
        <authorList>
            <person name="Holmfeldt K."/>
            <person name="Nilsson E."/>
            <person name="Simone D."/>
            <person name="Lopez-Fernandez M."/>
            <person name="Wu X."/>
            <person name="de Brujin I."/>
            <person name="Lundin D."/>
            <person name="Andersson A."/>
            <person name="Bertilsson S."/>
            <person name="Dopson M."/>
        </authorList>
    </citation>
    <scope>NUCLEOTIDE SEQUENCE</scope>
    <source>
        <strain evidence="2">MM415A00270</strain>
        <strain evidence="1">MM415B00672</strain>
    </source>
</reference>
<gene>
    <name evidence="2" type="ORF">MM415A00270_0017</name>
    <name evidence="1" type="ORF">MM415B00672_0003</name>
</gene>
<dbReference type="AlphaFoldDB" id="A0A6M3J0X5"/>
<protein>
    <submittedName>
        <fullName evidence="1">Uncharacterized protein</fullName>
    </submittedName>
</protein>
<dbReference type="EMBL" id="MT141487">
    <property type="protein sequence ID" value="QJA62985.1"/>
    <property type="molecule type" value="Genomic_DNA"/>
</dbReference>
<sequence length="119" mass="12693">MKHIDLAILVGTGGLTFYMPAPCRCTVTKLEVIFSATVAVGDTVDIQRATTSVNLATATVVTAGVKRIGTRDTTNKQLIFDPASTTEANKMLKIVISALETNTIVGIHIELDEFAIVTQ</sequence>
<evidence type="ECO:0000313" key="1">
    <source>
        <dbReference type="EMBL" id="QJA62985.1"/>
    </source>
</evidence>
<organism evidence="1">
    <name type="scientific">viral metagenome</name>
    <dbReference type="NCBI Taxonomy" id="1070528"/>
    <lineage>
        <taxon>unclassified sequences</taxon>
        <taxon>metagenomes</taxon>
        <taxon>organismal metagenomes</taxon>
    </lineage>
</organism>
<dbReference type="EMBL" id="MT142514">
    <property type="protein sequence ID" value="QJA83609.1"/>
    <property type="molecule type" value="Genomic_DNA"/>
</dbReference>
<accession>A0A6M3J0X5</accession>
<proteinExistence type="predicted"/>
<name>A0A6M3J0X5_9ZZZZ</name>